<dbReference type="Pfam" id="PF03564">
    <property type="entry name" value="DUF1759"/>
    <property type="match status" value="1"/>
</dbReference>
<dbReference type="InterPro" id="IPR001584">
    <property type="entry name" value="Integrase_cat-core"/>
</dbReference>
<dbReference type="Pfam" id="PF18701">
    <property type="entry name" value="DUF5641"/>
    <property type="match status" value="1"/>
</dbReference>
<dbReference type="PROSITE" id="PS50994">
    <property type="entry name" value="INTEGRASE"/>
    <property type="match status" value="1"/>
</dbReference>
<dbReference type="PANTHER" id="PTHR47331:SF1">
    <property type="entry name" value="GAG-LIKE PROTEIN"/>
    <property type="match status" value="1"/>
</dbReference>
<dbReference type="GO" id="GO:0015074">
    <property type="term" value="P:DNA integration"/>
    <property type="evidence" value="ECO:0007669"/>
    <property type="project" value="InterPro"/>
</dbReference>
<feature type="compositionally biased region" description="Polar residues" evidence="1">
    <location>
        <begin position="1"/>
        <end position="11"/>
    </location>
</feature>
<feature type="region of interest" description="Disordered" evidence="1">
    <location>
        <begin position="1337"/>
        <end position="1360"/>
    </location>
</feature>
<evidence type="ECO:0000259" key="2">
    <source>
        <dbReference type="PROSITE" id="PS50994"/>
    </source>
</evidence>
<dbReference type="EMBL" id="CAJHNJ030000408">
    <property type="protein sequence ID" value="CAG9137774.1"/>
    <property type="molecule type" value="Genomic_DNA"/>
</dbReference>
<evidence type="ECO:0000313" key="3">
    <source>
        <dbReference type="EMBL" id="CAG9137774.1"/>
    </source>
</evidence>
<dbReference type="CDD" id="cd01644">
    <property type="entry name" value="RT_pepA17"/>
    <property type="match status" value="1"/>
</dbReference>
<dbReference type="GO" id="GO:0003676">
    <property type="term" value="F:nucleic acid binding"/>
    <property type="evidence" value="ECO:0007669"/>
    <property type="project" value="InterPro"/>
</dbReference>
<dbReference type="InterPro" id="IPR043128">
    <property type="entry name" value="Rev_trsase/Diguanyl_cyclase"/>
</dbReference>
<feature type="region of interest" description="Disordered" evidence="1">
    <location>
        <begin position="160"/>
        <end position="240"/>
    </location>
</feature>
<dbReference type="InterPro" id="IPR040676">
    <property type="entry name" value="DUF5641"/>
</dbReference>
<keyword evidence="4" id="KW-1185">Reference proteome</keyword>
<gene>
    <name evidence="3" type="ORF">PLXY2_LOCUS16027</name>
</gene>
<comment type="caution">
    <text evidence="3">The sequence shown here is derived from an EMBL/GenBank/DDBJ whole genome shotgun (WGS) entry which is preliminary data.</text>
</comment>
<feature type="region of interest" description="Disordered" evidence="1">
    <location>
        <begin position="128"/>
        <end position="148"/>
    </location>
</feature>
<dbReference type="Gene3D" id="3.30.70.270">
    <property type="match status" value="1"/>
</dbReference>
<dbReference type="Gene3D" id="3.10.10.10">
    <property type="entry name" value="HIV Type 1 Reverse Transcriptase, subunit A, domain 1"/>
    <property type="match status" value="1"/>
</dbReference>
<dbReference type="GO" id="GO:0042575">
    <property type="term" value="C:DNA polymerase complex"/>
    <property type="evidence" value="ECO:0007669"/>
    <property type="project" value="UniProtKB-ARBA"/>
</dbReference>
<feature type="compositionally biased region" description="Low complexity" evidence="1">
    <location>
        <begin position="14"/>
        <end position="70"/>
    </location>
</feature>
<feature type="domain" description="Integrase catalytic" evidence="2">
    <location>
        <begin position="1524"/>
        <end position="1706"/>
    </location>
</feature>
<dbReference type="SUPFAM" id="SSF53098">
    <property type="entry name" value="Ribonuclease H-like"/>
    <property type="match status" value="1"/>
</dbReference>
<organism evidence="3 4">
    <name type="scientific">Plutella xylostella</name>
    <name type="common">Diamondback moth</name>
    <name type="synonym">Plutella maculipennis</name>
    <dbReference type="NCBI Taxonomy" id="51655"/>
    <lineage>
        <taxon>Eukaryota</taxon>
        <taxon>Metazoa</taxon>
        <taxon>Ecdysozoa</taxon>
        <taxon>Arthropoda</taxon>
        <taxon>Hexapoda</taxon>
        <taxon>Insecta</taxon>
        <taxon>Pterygota</taxon>
        <taxon>Neoptera</taxon>
        <taxon>Endopterygota</taxon>
        <taxon>Lepidoptera</taxon>
        <taxon>Glossata</taxon>
        <taxon>Ditrysia</taxon>
        <taxon>Yponomeutoidea</taxon>
        <taxon>Plutellidae</taxon>
        <taxon>Plutella</taxon>
    </lineage>
</organism>
<dbReference type="InterPro" id="IPR036397">
    <property type="entry name" value="RNaseH_sf"/>
</dbReference>
<dbReference type="Pfam" id="PF17921">
    <property type="entry name" value="Integrase_H2C2"/>
    <property type="match status" value="1"/>
</dbReference>
<dbReference type="PANTHER" id="PTHR47331">
    <property type="entry name" value="PHD-TYPE DOMAIN-CONTAINING PROTEIN"/>
    <property type="match status" value="1"/>
</dbReference>
<dbReference type="InterPro" id="IPR005312">
    <property type="entry name" value="DUF1759"/>
</dbReference>
<sequence>MVNTRSASKSASVAGATDSTGTEATATTATTSSGDTYTSTGASTDTSNEASSTAAASEVTAPASATARVPAPAPPAPTPATPKPVKPHTPRRACSNASSKGRRRELLKAKEELLKKQMELAAVRVAMLEEETDDEEEEDDTSTIRGVRMSEWVQQSTLALTMQPHHAVPREDAGATAGLPRRTSMPEPRIEASPPGAALENAAPPSARREPCPMGADEPRVQLPPNPYTSEPHVYEPPRPVQHRYDPPPSAFDYKELAEAIALAARALPSPPQHVAAPRHVNELPTFSGASSDWLPFKAAYEESAQSLTEQENLSRLRRAIKGAAKEAVHCLFIGTPSTREVMELLSAQFGRPDALIIHEMEKLRRLPKIVDTPKAICDFAATMTNATATVVALKKEQYLHNAEIVNNVVEKLPATLRNECYTYITEQPEDIPDLVKLTQFAKRAAARCSRFAPMDIAASDRREPAPKKTARTYHVDTTTAAKPACPICGEKHEATACPTLKRAEVPARWDIAKKYKLCFRCMKICKYRHSCKPTLIESAVAQQIGATGPPSPFYIEGVSGMKIDASESRRVNLKICGRNTSEVDICARTVPDIGVSPQTVPAGIIESCPHLQDIKEDILYERGAATILLGQDNWELLLTHAFKSDARGQPVVSLTTLGWVLHGVQYRQPAMQRVHHLTVQPLQEETMEKMMRDHFALESLCVDKKKSYTEAERRALTQLEENTRALPAGGYETCLLWKEDDPRPPDNYSSTMKRLELLERKLDKNEAMKTRYNAQMQVLLDSGYAEEAPREKNEKIWYLPHFAVINPQKPEKLRIVHDAAARTRGTSLNDMLLPGPDLLQSLPGVLMRFRQHAVAVSADIKDMFMRVHIREEDRDMQRFLWRGDRRAGPPTEYRMKSVIFGATSSPCTAIYVKNSNAERYKDIYPEAAEAVVRNHYVDDYLASYETEEEAVRISTEVNKIHHFANYDLQKWTSNSRIVLAQLSSSEAEDPRLLQLDPGKLLGMVWHPEDDTLSFNLNKHRIPEAILSGERTPTKREALRTVMSIYDPLGLATPVTVQAKRILQDVWRSGIDWDAQLEDNEARAWRSWIEYAQQLPRLAVPRCYASYSGAATRELHIFVDASSSAYAAVVYWRVVDQEGNTHLSLVSGKARVAQLNKVVSIPRLELQAAVLGCRLAQAAIEEHDLKPSRRVYWSDSRTVLTWLRNGPRTYKPFVAHRVAEISDTTKTKEWRWVPTKENTADDATRDTPSDFNSSHRWYRGPAFLYLPEEHWPREEKIIEEDTGEERTLVTVALTRLSEALPDITRFSNFMRVIRATARVLQFIELLRAKKQTVLHKRTKKNEEADPAWTSTTPRTATRAATPAVKTAVRKYLLLSARHMHRARQLWLRSQQQENFAEEIAALQKSVAIPTTSRLHNLSVILDEEKIIRLRSRIATAVDITPSQREPAVLDGNHRWTRLYIAWVHKQLHHGGFETTANEVRQHYWVLRLRHAVRSEVKQCLACRIRKATPAQPSTGNHPHTRLAHHQRPFTYTGLDYFGPLMVTVGRTKQKRYGVLFTCLTTRAVHLEVAGSLSTDSAIMALRRFIARRNSPSELHSDNGTNLRGADVELKKAALAAMEEEASVRFIQWRYIPPSAPFMGGAWERLARSVKNALQVTLHERAPKEEVLATLLVEAEHTINSRPLTHVSTSADDEEALTPNHFLLGAPSRVPLPGAFTEDDEAGRKDWRKSQRLADMFWARWVREYLPELQHRREPRATNGAIKKDDLVLIADGTLPRNCWPRGVVVSTYPGPDGEVRAVDVRTNRGVLRRPTKKLVILPVNT</sequence>
<dbReference type="InterPro" id="IPR008042">
    <property type="entry name" value="Retrotrans_Pao"/>
</dbReference>
<dbReference type="Gene3D" id="3.30.420.10">
    <property type="entry name" value="Ribonuclease H-like superfamily/Ribonuclease H"/>
    <property type="match status" value="1"/>
</dbReference>
<feature type="compositionally biased region" description="Acidic residues" evidence="1">
    <location>
        <begin position="128"/>
        <end position="141"/>
    </location>
</feature>
<feature type="region of interest" description="Disordered" evidence="1">
    <location>
        <begin position="1"/>
        <end position="106"/>
    </location>
</feature>
<evidence type="ECO:0000313" key="4">
    <source>
        <dbReference type="Proteomes" id="UP000653454"/>
    </source>
</evidence>
<evidence type="ECO:0000256" key="1">
    <source>
        <dbReference type="SAM" id="MobiDB-lite"/>
    </source>
</evidence>
<feature type="compositionally biased region" description="Pro residues" evidence="1">
    <location>
        <begin position="71"/>
        <end position="84"/>
    </location>
</feature>
<dbReference type="SUPFAM" id="SSF56672">
    <property type="entry name" value="DNA/RNA polymerases"/>
    <property type="match status" value="1"/>
</dbReference>
<reference evidence="3" key="1">
    <citation type="submission" date="2020-11" db="EMBL/GenBank/DDBJ databases">
        <authorList>
            <person name="Whiteford S."/>
        </authorList>
    </citation>
    <scope>NUCLEOTIDE SEQUENCE</scope>
</reference>
<name>A0A8S4GCY8_PLUXY</name>
<accession>A0A8S4GCY8</accession>
<dbReference type="InterPro" id="IPR012337">
    <property type="entry name" value="RNaseH-like_sf"/>
</dbReference>
<dbReference type="Pfam" id="PF05380">
    <property type="entry name" value="Peptidase_A17"/>
    <property type="match status" value="1"/>
</dbReference>
<dbReference type="GO" id="GO:0071897">
    <property type="term" value="P:DNA biosynthetic process"/>
    <property type="evidence" value="ECO:0007669"/>
    <property type="project" value="UniProtKB-ARBA"/>
</dbReference>
<dbReference type="Proteomes" id="UP000653454">
    <property type="component" value="Unassembled WGS sequence"/>
</dbReference>
<protein>
    <submittedName>
        <fullName evidence="3">(diamondback moth) hypothetical protein</fullName>
    </submittedName>
</protein>
<feature type="compositionally biased region" description="Low complexity" evidence="1">
    <location>
        <begin position="1351"/>
        <end position="1360"/>
    </location>
</feature>
<dbReference type="InterPro" id="IPR041588">
    <property type="entry name" value="Integrase_H2C2"/>
</dbReference>
<dbReference type="InterPro" id="IPR043502">
    <property type="entry name" value="DNA/RNA_pol_sf"/>
</dbReference>
<proteinExistence type="predicted"/>